<dbReference type="InterPro" id="IPR016181">
    <property type="entry name" value="Acyl_CoA_acyltransferase"/>
</dbReference>
<dbReference type="InterPro" id="IPR000182">
    <property type="entry name" value="GNAT_dom"/>
</dbReference>
<evidence type="ECO:0000259" key="2">
    <source>
        <dbReference type="PROSITE" id="PS50975"/>
    </source>
</evidence>
<dbReference type="Proteomes" id="UP000197024">
    <property type="component" value="Chromosome"/>
</dbReference>
<dbReference type="CDD" id="cd04301">
    <property type="entry name" value="NAT_SF"/>
    <property type="match status" value="1"/>
</dbReference>
<feature type="domain" description="N-acetyltransferase" evidence="3">
    <location>
        <begin position="115"/>
        <end position="265"/>
    </location>
</feature>
<dbReference type="InterPro" id="IPR017534">
    <property type="entry name" value="GNAT-acetyltransferase"/>
</dbReference>
<dbReference type="GO" id="GO:0046872">
    <property type="term" value="F:metal ion binding"/>
    <property type="evidence" value="ECO:0007669"/>
    <property type="project" value="InterPro"/>
</dbReference>
<dbReference type="Gene3D" id="3.40.630.30">
    <property type="match status" value="1"/>
</dbReference>
<evidence type="ECO:0000313" key="5">
    <source>
        <dbReference type="Proteomes" id="UP000197024"/>
    </source>
</evidence>
<protein>
    <submittedName>
        <fullName evidence="4">N-acetylglutaminylglutamine synthetase</fullName>
    </submittedName>
</protein>
<reference evidence="4 5" key="1">
    <citation type="submission" date="2017-06" db="EMBL/GenBank/DDBJ databases">
        <title>Biodegradation of gentamicin by bacterial consortia AMQD4 in synthetic medium and raw gentamicin sewage.</title>
        <authorList>
            <person name="Chang H."/>
            <person name="Feng Y."/>
            <person name="Li Z."/>
            <person name="Xue J."/>
            <person name="Cheng D."/>
        </authorList>
    </citation>
    <scope>NUCLEOTIDE SEQUENCE [LARGE SCALE GENOMIC DNA]</scope>
    <source>
        <strain evidence="4 5">BZC3</strain>
    </source>
</reference>
<dbReference type="RefSeq" id="WP_088411295.1">
    <property type="nucleotide sequence ID" value="NZ_CP021995.1"/>
</dbReference>
<dbReference type="PANTHER" id="PTHR21621">
    <property type="entry name" value="RIBOSOMAL PROTEIN S6 MODIFICATION PROTEIN"/>
    <property type="match status" value="1"/>
</dbReference>
<dbReference type="Gene3D" id="3.30.470.20">
    <property type="entry name" value="ATP-grasp fold, B domain"/>
    <property type="match status" value="2"/>
</dbReference>
<evidence type="ECO:0000259" key="3">
    <source>
        <dbReference type="PROSITE" id="PS51186"/>
    </source>
</evidence>
<dbReference type="AlphaFoldDB" id="A0A1Z3LZU8"/>
<dbReference type="InterPro" id="IPR011761">
    <property type="entry name" value="ATP-grasp"/>
</dbReference>
<dbReference type="GO" id="GO:0005737">
    <property type="term" value="C:cytoplasm"/>
    <property type="evidence" value="ECO:0007669"/>
    <property type="project" value="TreeGrafter"/>
</dbReference>
<dbReference type="GO" id="GO:0005524">
    <property type="term" value="F:ATP binding"/>
    <property type="evidence" value="ECO:0007669"/>
    <property type="project" value="UniProtKB-UniRule"/>
</dbReference>
<sequence>MASDLRLARPKAHRLKRMRHEGLKPLVQSGQEPMRDAVLDCGWGRLLFAQTFETAAPLVEALRAEGPDRRDIAFYVRNPHVLLAAAPQEVFLDPSHTYRLDLATYRASRRQPRGFTIRRLTSEADAHAVNDIYAKRRMVQVSPDFFWSRRDDRTLSYFVAEDLATGAVIGTVTGVNHVRAFEDPENGSSLWCLAVDPQATQPGIGEALVRRLAEHFKTHGLAHMDLSVMHDNVQAIALYEKLGFRRVHFFGVKRKNPINESLFVGPNDDHVLNPYARIIVDEARRRGIQADIIDAEGGLFRLSWGGRAVRCRESLSELTSAVALSICDDKRVTRRIVEAAGVRVPRRIDPNDLSAIDDALETYGQLVVKPARGEQGKGVAVGLKTMADIQAALLRARRICPEVLVEEQVEGEDLRLVVIDYEVVACAVRRPPRVIGDGRSTLRALIEHQSRRRAAATGGESSIPIDAETERTVAEAGYGLDDVAGEGEEILVRKAANLHLGGTIHDVTDEVHPVLVEAAVSAARAIGVPVTGIDLMVRAPDQPEYAFIEANERPGLANHEPRPTAERFIDLLFPLSARTDV</sequence>
<dbReference type="NCBIfam" id="TIGR03103">
    <property type="entry name" value="trio_acet_GNAT"/>
    <property type="match status" value="1"/>
</dbReference>
<feature type="domain" description="ATP-grasp" evidence="2">
    <location>
        <begin position="334"/>
        <end position="577"/>
    </location>
</feature>
<dbReference type="SUPFAM" id="SSF56059">
    <property type="entry name" value="Glutathione synthetase ATP-binding domain-like"/>
    <property type="match status" value="1"/>
</dbReference>
<dbReference type="Pfam" id="PF00583">
    <property type="entry name" value="Acetyltransf_1"/>
    <property type="match status" value="1"/>
</dbReference>
<dbReference type="GO" id="GO:0009432">
    <property type="term" value="P:SOS response"/>
    <property type="evidence" value="ECO:0007669"/>
    <property type="project" value="TreeGrafter"/>
</dbReference>
<evidence type="ECO:0000256" key="1">
    <source>
        <dbReference type="PROSITE-ProRule" id="PRU00409"/>
    </source>
</evidence>
<dbReference type="InterPro" id="IPR013815">
    <property type="entry name" value="ATP_grasp_subdomain_1"/>
</dbReference>
<dbReference type="PROSITE" id="PS51186">
    <property type="entry name" value="GNAT"/>
    <property type="match status" value="1"/>
</dbReference>
<dbReference type="GO" id="GO:0016747">
    <property type="term" value="F:acyltransferase activity, transferring groups other than amino-acyl groups"/>
    <property type="evidence" value="ECO:0007669"/>
    <property type="project" value="InterPro"/>
</dbReference>
<dbReference type="EMBL" id="CP021995">
    <property type="protein sequence ID" value="ASD27723.1"/>
    <property type="molecule type" value="Genomic_DNA"/>
</dbReference>
<dbReference type="SUPFAM" id="SSF55729">
    <property type="entry name" value="Acyl-CoA N-acyltransferases (Nat)"/>
    <property type="match status" value="1"/>
</dbReference>
<proteinExistence type="predicted"/>
<evidence type="ECO:0000313" key="4">
    <source>
        <dbReference type="EMBL" id="ASD27723.1"/>
    </source>
</evidence>
<dbReference type="PANTHER" id="PTHR21621:SF0">
    <property type="entry name" value="BETA-CITRYLGLUTAMATE SYNTHASE B-RELATED"/>
    <property type="match status" value="1"/>
</dbReference>
<name>A0A1Z3LZU8_BREDI</name>
<keyword evidence="1" id="KW-0547">Nucleotide-binding</keyword>
<gene>
    <name evidence="4" type="ORF">CD943_13015</name>
</gene>
<reference evidence="4 5" key="2">
    <citation type="submission" date="2017-06" db="EMBL/GenBank/DDBJ databases">
        <authorList>
            <person name="Kim H.J."/>
            <person name="Triplett B.A."/>
        </authorList>
    </citation>
    <scope>NUCLEOTIDE SEQUENCE [LARGE SCALE GENOMIC DNA]</scope>
    <source>
        <strain evidence="4 5">BZC3</strain>
    </source>
</reference>
<keyword evidence="1" id="KW-0067">ATP-binding</keyword>
<organism evidence="4 5">
    <name type="scientific">Brevundimonas diminuta</name>
    <name type="common">Pseudomonas diminuta</name>
    <dbReference type="NCBI Taxonomy" id="293"/>
    <lineage>
        <taxon>Bacteria</taxon>
        <taxon>Pseudomonadati</taxon>
        <taxon>Pseudomonadota</taxon>
        <taxon>Alphaproteobacteria</taxon>
        <taxon>Caulobacterales</taxon>
        <taxon>Caulobacteraceae</taxon>
        <taxon>Brevundimonas</taxon>
    </lineage>
</organism>
<dbReference type="PROSITE" id="PS50975">
    <property type="entry name" value="ATP_GRASP"/>
    <property type="match status" value="1"/>
</dbReference>
<dbReference type="Gene3D" id="3.30.1490.20">
    <property type="entry name" value="ATP-grasp fold, A domain"/>
    <property type="match status" value="1"/>
</dbReference>
<dbReference type="GO" id="GO:0018169">
    <property type="term" value="F:ribosomal S6-glutamic acid ligase activity"/>
    <property type="evidence" value="ECO:0007669"/>
    <property type="project" value="TreeGrafter"/>
</dbReference>
<accession>A0A1Z3LZU8</accession>